<dbReference type="SMART" id="SM01029">
    <property type="entry name" value="BetaGal_dom2"/>
    <property type="match status" value="1"/>
</dbReference>
<organism evidence="11 12">
    <name type="scientific">Macrolepiota fuliginosa MF-IS2</name>
    <dbReference type="NCBI Taxonomy" id="1400762"/>
    <lineage>
        <taxon>Eukaryota</taxon>
        <taxon>Fungi</taxon>
        <taxon>Dikarya</taxon>
        <taxon>Basidiomycota</taxon>
        <taxon>Agaricomycotina</taxon>
        <taxon>Agaricomycetes</taxon>
        <taxon>Agaricomycetidae</taxon>
        <taxon>Agaricales</taxon>
        <taxon>Agaricineae</taxon>
        <taxon>Agaricaceae</taxon>
        <taxon>Macrolepiota</taxon>
    </lineage>
</organism>
<dbReference type="PANTHER" id="PTHR23421">
    <property type="entry name" value="BETA-GALACTOSIDASE RELATED"/>
    <property type="match status" value="1"/>
</dbReference>
<dbReference type="GO" id="GO:0005975">
    <property type="term" value="P:carbohydrate metabolic process"/>
    <property type="evidence" value="ECO:0007669"/>
    <property type="project" value="InterPro"/>
</dbReference>
<evidence type="ECO:0000313" key="11">
    <source>
        <dbReference type="EMBL" id="KAF9452019.1"/>
    </source>
</evidence>
<dbReference type="InterPro" id="IPR018954">
    <property type="entry name" value="Betagal_dom2"/>
</dbReference>
<evidence type="ECO:0000256" key="8">
    <source>
        <dbReference type="RuleBase" id="RU000675"/>
    </source>
</evidence>
<name>A0A9P6C890_9AGAR</name>
<evidence type="ECO:0000256" key="4">
    <source>
        <dbReference type="ARBA" id="ARBA00022729"/>
    </source>
</evidence>
<dbReference type="Gene3D" id="2.102.20.10">
    <property type="entry name" value="Beta-galactosidase, domain 2"/>
    <property type="match status" value="1"/>
</dbReference>
<dbReference type="Proteomes" id="UP000807342">
    <property type="component" value="Unassembled WGS sequence"/>
</dbReference>
<accession>A0A9P6C890</accession>
<evidence type="ECO:0000256" key="3">
    <source>
        <dbReference type="ARBA" id="ARBA00012756"/>
    </source>
</evidence>
<evidence type="ECO:0000256" key="5">
    <source>
        <dbReference type="ARBA" id="ARBA00022801"/>
    </source>
</evidence>
<comment type="catalytic activity">
    <reaction evidence="1 8">
        <text>Hydrolysis of terminal non-reducing beta-D-galactose residues in beta-D-galactosides.</text>
        <dbReference type="EC" id="3.2.1.23"/>
    </reaction>
</comment>
<dbReference type="FunFam" id="3.20.20.80:FF:000040">
    <property type="entry name" value="Beta-galactosidase A"/>
    <property type="match status" value="1"/>
</dbReference>
<dbReference type="Pfam" id="PF13363">
    <property type="entry name" value="BetaGal_dom3"/>
    <property type="match status" value="1"/>
</dbReference>
<keyword evidence="4" id="KW-0732">Signal</keyword>
<evidence type="ECO:0000256" key="1">
    <source>
        <dbReference type="ARBA" id="ARBA00001412"/>
    </source>
</evidence>
<evidence type="ECO:0000259" key="10">
    <source>
        <dbReference type="SMART" id="SM01029"/>
    </source>
</evidence>
<keyword evidence="6" id="KW-0325">Glycoprotein</keyword>
<dbReference type="InterPro" id="IPR001944">
    <property type="entry name" value="Glycoside_Hdrlase_35"/>
</dbReference>
<dbReference type="InterPro" id="IPR017853">
    <property type="entry name" value="GH"/>
</dbReference>
<dbReference type="Pfam" id="PF10435">
    <property type="entry name" value="BetaGal_dom2"/>
    <property type="match status" value="1"/>
</dbReference>
<dbReference type="Pfam" id="PF01301">
    <property type="entry name" value="Glyco_hydro_35"/>
    <property type="match status" value="1"/>
</dbReference>
<protein>
    <recommendedName>
        <fullName evidence="3 8">Beta-galactosidase</fullName>
        <ecNumber evidence="3 8">3.2.1.23</ecNumber>
    </recommendedName>
</protein>
<evidence type="ECO:0000256" key="2">
    <source>
        <dbReference type="ARBA" id="ARBA00009809"/>
    </source>
</evidence>
<dbReference type="InterPro" id="IPR036833">
    <property type="entry name" value="BetaGal_dom3_sf"/>
</dbReference>
<evidence type="ECO:0000313" key="12">
    <source>
        <dbReference type="Proteomes" id="UP000807342"/>
    </source>
</evidence>
<keyword evidence="12" id="KW-1185">Reference proteome</keyword>
<comment type="similarity">
    <text evidence="2 9">Belongs to the glycosyl hydrolase 35 family.</text>
</comment>
<dbReference type="EMBL" id="MU151076">
    <property type="protein sequence ID" value="KAF9452019.1"/>
    <property type="molecule type" value="Genomic_DNA"/>
</dbReference>
<dbReference type="EC" id="3.2.1.23" evidence="3 8"/>
<evidence type="ECO:0000256" key="7">
    <source>
        <dbReference type="ARBA" id="ARBA00023295"/>
    </source>
</evidence>
<sequence length="946" mass="103653">MVFSGEVHPFRNPVQSLHFDVLQKIKSMGFSAVSIYIHWGLLEPERGEISFEGFRDLQPFFDAAKKAGLYVIARPGPYINAETAGGGLPGWGTYTPGLWRTANASYVEAYQPYIKAVGEVIANNQITHGGPVILVQAENEYSGFWPPYTEDFEYEAQLLKDFRNAGIVVPITTNDAWPGGHFTSVDIYGYDSYPNGFDCAHPYVWSPDAVPEYFWGSHEQLNPEDPNAVYEFQGGGFDGWGGAGYEGCSVLTGPEFERVFYKNQYAMSTTIFNIYMTFGGTNWGGISHPGVYTSYDYGAAITESRVLREKYYETKLQANFLAVSPAYLTSKPQNIGSTQGSFTGNSALKTTQTLDVVGNKTGFYIVRQTDASSFAVQSYNLTLPTSVGALQIPVLGGSLTLSGKDSKIHVVDYAAGSTTLLYSTSEILTWATIDGQDIILLYGNQGELHETAFILPQTPGSSPFARVVSGTATIKQQVLPSGALAIQYTATDQTVVQIGPKLKVFILDRSTAYQYWVLHPPTVGSFASFGTENPIIVKGGYLLRTASVSDGNLAITGDLNDTATFEIIAPAASSRTVSFNSEKLNTKKTSYGTLTASRNAHLPDVDLPKLNSLTWRAADSLPEILPNYSDEKWTVADLETTFNEWNWTTPLILFSSPYGYHTGNILWRAHFTATGMETGFSANISGGLAFAYSMWLDDSFIGAWTGDAPSDTHNDTHNFPSPLVSGSSHIITILMDHMGIEQSWAGASDWFRMPRGVLGYSFVNSPDTNVTAWKLTGNLGGESYVDHVRGPLNEGGLYAERQGWHLPGFDDSKWALGKPTEGISNPGVAFYRTTFDLNIPHGVDYPLAFVFTNSTTNPHFRAKLYVNGYQFGRYINHIGPQKVFPVPQGILRYNGQNTLAVSLWATDAGGAKINSLNLELRQKVETSFGPIDNAPAPTWRQRPNAF</sequence>
<keyword evidence="7 8" id="KW-0326">Glycosidase</keyword>
<dbReference type="InterPro" id="IPR025972">
    <property type="entry name" value="BetaGal_dom3"/>
</dbReference>
<dbReference type="InterPro" id="IPR037110">
    <property type="entry name" value="Betagal_dom2_sf"/>
</dbReference>
<evidence type="ECO:0000256" key="9">
    <source>
        <dbReference type="RuleBase" id="RU003679"/>
    </source>
</evidence>
<dbReference type="InterPro" id="IPR031330">
    <property type="entry name" value="Gly_Hdrlase_35_cat"/>
</dbReference>
<keyword evidence="5 8" id="KW-0378">Hydrolase</keyword>
<gene>
    <name evidence="11" type="ORF">P691DRAFT_722774</name>
</gene>
<comment type="caution">
    <text evidence="11">The sequence shown here is derived from an EMBL/GenBank/DDBJ whole genome shotgun (WGS) entry which is preliminary data.</text>
</comment>
<dbReference type="Gene3D" id="2.60.390.10">
    <property type="entry name" value="Beta-galactosidase, domain 3"/>
    <property type="match status" value="1"/>
</dbReference>
<dbReference type="Gene3D" id="2.60.120.260">
    <property type="entry name" value="Galactose-binding domain-like"/>
    <property type="match status" value="2"/>
</dbReference>
<reference evidence="11" key="1">
    <citation type="submission" date="2020-11" db="EMBL/GenBank/DDBJ databases">
        <authorList>
            <consortium name="DOE Joint Genome Institute"/>
            <person name="Ahrendt S."/>
            <person name="Riley R."/>
            <person name="Andreopoulos W."/>
            <person name="Labutti K."/>
            <person name="Pangilinan J."/>
            <person name="Ruiz-Duenas F.J."/>
            <person name="Barrasa J.M."/>
            <person name="Sanchez-Garcia M."/>
            <person name="Camarero S."/>
            <person name="Miyauchi S."/>
            <person name="Serrano A."/>
            <person name="Linde D."/>
            <person name="Babiker R."/>
            <person name="Drula E."/>
            <person name="Ayuso-Fernandez I."/>
            <person name="Pacheco R."/>
            <person name="Padilla G."/>
            <person name="Ferreira P."/>
            <person name="Barriuso J."/>
            <person name="Kellner H."/>
            <person name="Castanera R."/>
            <person name="Alfaro M."/>
            <person name="Ramirez L."/>
            <person name="Pisabarro A.G."/>
            <person name="Kuo A."/>
            <person name="Tritt A."/>
            <person name="Lipzen A."/>
            <person name="He G."/>
            <person name="Yan M."/>
            <person name="Ng V."/>
            <person name="Cullen D."/>
            <person name="Martin F."/>
            <person name="Rosso M.-N."/>
            <person name="Henrissat B."/>
            <person name="Hibbett D."/>
            <person name="Martinez A.T."/>
            <person name="Grigoriev I.V."/>
        </authorList>
    </citation>
    <scope>NUCLEOTIDE SEQUENCE</scope>
    <source>
        <strain evidence="11">MF-IS2</strain>
    </source>
</reference>
<dbReference type="PRINTS" id="PR00742">
    <property type="entry name" value="GLHYDRLASE35"/>
</dbReference>
<dbReference type="Gene3D" id="3.20.20.80">
    <property type="entry name" value="Glycosidases"/>
    <property type="match status" value="1"/>
</dbReference>
<dbReference type="AlphaFoldDB" id="A0A9P6C890"/>
<dbReference type="SUPFAM" id="SSF117100">
    <property type="entry name" value="Beta-galactosidase LacA, domain 3"/>
    <property type="match status" value="1"/>
</dbReference>
<dbReference type="SUPFAM" id="SSF51011">
    <property type="entry name" value="Glycosyl hydrolase domain"/>
    <property type="match status" value="1"/>
</dbReference>
<dbReference type="InterPro" id="IPR019801">
    <property type="entry name" value="Glyco_hydro_35_CS"/>
</dbReference>
<dbReference type="SUPFAM" id="SSF51445">
    <property type="entry name" value="(Trans)glycosidases"/>
    <property type="match status" value="1"/>
</dbReference>
<dbReference type="InterPro" id="IPR025300">
    <property type="entry name" value="BetaGal_jelly_roll_dom"/>
</dbReference>
<evidence type="ECO:0000256" key="6">
    <source>
        <dbReference type="ARBA" id="ARBA00023180"/>
    </source>
</evidence>
<dbReference type="PROSITE" id="PS01182">
    <property type="entry name" value="GLYCOSYL_HYDROL_F35"/>
    <property type="match status" value="1"/>
</dbReference>
<dbReference type="GO" id="GO:0004565">
    <property type="term" value="F:beta-galactosidase activity"/>
    <property type="evidence" value="ECO:0007669"/>
    <property type="project" value="UniProtKB-EC"/>
</dbReference>
<proteinExistence type="inferred from homology"/>
<dbReference type="InterPro" id="IPR008979">
    <property type="entry name" value="Galactose-bd-like_sf"/>
</dbReference>
<dbReference type="SUPFAM" id="SSF49785">
    <property type="entry name" value="Galactose-binding domain-like"/>
    <property type="match status" value="2"/>
</dbReference>
<feature type="domain" description="Beta-galactosidase" evidence="10">
    <location>
        <begin position="327"/>
        <end position="515"/>
    </location>
</feature>
<dbReference type="Pfam" id="PF13364">
    <property type="entry name" value="BetaGal_ABD2"/>
    <property type="match status" value="2"/>
</dbReference>
<dbReference type="OrthoDB" id="1657402at2759"/>